<gene>
    <name evidence="2" type="ORF">CRP01_23550</name>
</gene>
<dbReference type="AlphaFoldDB" id="A0A2D0N6L0"/>
<keyword evidence="3" id="KW-1185">Reference proteome</keyword>
<proteinExistence type="predicted"/>
<evidence type="ECO:0000313" key="3">
    <source>
        <dbReference type="Proteomes" id="UP000223913"/>
    </source>
</evidence>
<dbReference type="Proteomes" id="UP000223913">
    <property type="component" value="Unassembled WGS sequence"/>
</dbReference>
<comment type="caution">
    <text evidence="2">The sequence shown here is derived from an EMBL/GenBank/DDBJ whole genome shotgun (WGS) entry which is preliminary data.</text>
</comment>
<reference evidence="2 3" key="1">
    <citation type="submission" date="2017-10" db="EMBL/GenBank/DDBJ databases">
        <title>The draft genome sequence of Lewinella nigricans NBRC 102662.</title>
        <authorList>
            <person name="Wang K."/>
        </authorList>
    </citation>
    <scope>NUCLEOTIDE SEQUENCE [LARGE SCALE GENOMIC DNA]</scope>
    <source>
        <strain evidence="2 3">NBRC 102662</strain>
    </source>
</reference>
<dbReference type="SUPFAM" id="SSF53335">
    <property type="entry name" value="S-adenosyl-L-methionine-dependent methyltransferases"/>
    <property type="match status" value="1"/>
</dbReference>
<dbReference type="CDD" id="cd02440">
    <property type="entry name" value="AdoMet_MTases"/>
    <property type="match status" value="1"/>
</dbReference>
<sequence length="321" mass="36755">MEWAQHSYGYNCRKTMKIKILLWFGLLFSGVGDLAGQSVSGQILDAYFTALTRQHQANAEISQALRHLSPDLEEDYRQLLQLTEQDATLPWAYFRRNLERVGAGAPLLTLCEEGRQLDLMLRRYHNLRLVDPYSQLTVDTSQSMQRLCFFALTEGEKVAEIGFGYGYNLHLLALGYRNLSIYANELDAHRLQRMEETITEEYPASRHQQFHFINGAIASTNLENLDLDLIIMENVFHHLSDQTAFLRSMLKSLGENGEIVIIEEFREADRQGGSCPDLITRKQLLDLLIDSGLELQSEQKLLSQYKTMLRFGKGTGTKLNK</sequence>
<dbReference type="Gene3D" id="3.40.50.150">
    <property type="entry name" value="Vaccinia Virus protein VP39"/>
    <property type="match status" value="1"/>
</dbReference>
<organism evidence="2 3">
    <name type="scientific">Flavilitoribacter nigricans (strain ATCC 23147 / DSM 23189 / NBRC 102662 / NCIMB 1420 / SS-2)</name>
    <name type="common">Lewinella nigricans</name>
    <dbReference type="NCBI Taxonomy" id="1122177"/>
    <lineage>
        <taxon>Bacteria</taxon>
        <taxon>Pseudomonadati</taxon>
        <taxon>Bacteroidota</taxon>
        <taxon>Saprospiria</taxon>
        <taxon>Saprospirales</taxon>
        <taxon>Lewinellaceae</taxon>
        <taxon>Flavilitoribacter</taxon>
    </lineage>
</organism>
<name>A0A2D0N6L0_FLAN2</name>
<dbReference type="InterPro" id="IPR013217">
    <property type="entry name" value="Methyltransf_12"/>
</dbReference>
<dbReference type="EMBL" id="PDUD01000027">
    <property type="protein sequence ID" value="PHN04172.1"/>
    <property type="molecule type" value="Genomic_DNA"/>
</dbReference>
<dbReference type="InterPro" id="IPR029063">
    <property type="entry name" value="SAM-dependent_MTases_sf"/>
</dbReference>
<feature type="domain" description="Methyltransferase type 12" evidence="1">
    <location>
        <begin position="160"/>
        <end position="258"/>
    </location>
</feature>
<evidence type="ECO:0000259" key="1">
    <source>
        <dbReference type="Pfam" id="PF08242"/>
    </source>
</evidence>
<dbReference type="Pfam" id="PF08242">
    <property type="entry name" value="Methyltransf_12"/>
    <property type="match status" value="1"/>
</dbReference>
<accession>A0A2D0N6L0</accession>
<protein>
    <recommendedName>
        <fullName evidence="1">Methyltransferase type 12 domain-containing protein</fullName>
    </recommendedName>
</protein>
<evidence type="ECO:0000313" key="2">
    <source>
        <dbReference type="EMBL" id="PHN04172.1"/>
    </source>
</evidence>
<dbReference type="OrthoDB" id="9770553at2"/>